<dbReference type="Proteomes" id="UP001054945">
    <property type="component" value="Unassembled WGS sequence"/>
</dbReference>
<dbReference type="EMBL" id="BPLR01017269">
    <property type="protein sequence ID" value="GIY89907.1"/>
    <property type="molecule type" value="Genomic_DNA"/>
</dbReference>
<evidence type="ECO:0000313" key="2">
    <source>
        <dbReference type="Proteomes" id="UP001054945"/>
    </source>
</evidence>
<gene>
    <name evidence="1" type="ORF">CEXT_364281</name>
</gene>
<evidence type="ECO:0000313" key="1">
    <source>
        <dbReference type="EMBL" id="GIY89907.1"/>
    </source>
</evidence>
<dbReference type="AlphaFoldDB" id="A0AAV4X419"/>
<sequence length="89" mass="10455">MRITLFPQDPSLFKITNEKEPRYSCSWNDVKWKEKAMTRRCRRVELSSIRAEDIAWGQGETLPNVLFIAILLSKAPFPEKETSLSMFIY</sequence>
<proteinExistence type="predicted"/>
<protein>
    <submittedName>
        <fullName evidence="1">Uncharacterized protein</fullName>
    </submittedName>
</protein>
<organism evidence="1 2">
    <name type="scientific">Caerostris extrusa</name>
    <name type="common">Bark spider</name>
    <name type="synonym">Caerostris bankana</name>
    <dbReference type="NCBI Taxonomy" id="172846"/>
    <lineage>
        <taxon>Eukaryota</taxon>
        <taxon>Metazoa</taxon>
        <taxon>Ecdysozoa</taxon>
        <taxon>Arthropoda</taxon>
        <taxon>Chelicerata</taxon>
        <taxon>Arachnida</taxon>
        <taxon>Araneae</taxon>
        <taxon>Araneomorphae</taxon>
        <taxon>Entelegynae</taxon>
        <taxon>Araneoidea</taxon>
        <taxon>Araneidae</taxon>
        <taxon>Caerostris</taxon>
    </lineage>
</organism>
<reference evidence="1 2" key="1">
    <citation type="submission" date="2021-06" db="EMBL/GenBank/DDBJ databases">
        <title>Caerostris extrusa draft genome.</title>
        <authorList>
            <person name="Kono N."/>
            <person name="Arakawa K."/>
        </authorList>
    </citation>
    <scope>NUCLEOTIDE SEQUENCE [LARGE SCALE GENOMIC DNA]</scope>
</reference>
<name>A0AAV4X419_CAEEX</name>
<comment type="caution">
    <text evidence="1">The sequence shown here is derived from an EMBL/GenBank/DDBJ whole genome shotgun (WGS) entry which is preliminary data.</text>
</comment>
<accession>A0AAV4X419</accession>
<keyword evidence="2" id="KW-1185">Reference proteome</keyword>